<dbReference type="PANTHER" id="PTHR11060:SF0">
    <property type="entry name" value="PROTEIN MEMO1"/>
    <property type="match status" value="1"/>
</dbReference>
<reference evidence="3" key="1">
    <citation type="submission" date="2018-03" db="EMBL/GenBank/DDBJ databases">
        <authorList>
            <person name="Zecchin S."/>
        </authorList>
    </citation>
    <scope>NUCLEOTIDE SEQUENCE [LARGE SCALE GENOMIC DNA]</scope>
</reference>
<organism evidence="2 3">
    <name type="scientific">Candidatus Sulfobium mesophilum</name>
    <dbReference type="NCBI Taxonomy" id="2016548"/>
    <lineage>
        <taxon>Bacteria</taxon>
        <taxon>Pseudomonadati</taxon>
        <taxon>Nitrospirota</taxon>
        <taxon>Nitrospiria</taxon>
        <taxon>Nitrospirales</taxon>
        <taxon>Nitrospiraceae</taxon>
        <taxon>Candidatus Sulfobium</taxon>
    </lineage>
</organism>
<sequence length="281" mass="30915">MPVRKMCARQFYPGDCRAQIEDFLERYELPNMPVKPVAGIVPHAGWIFSGEIAAKVFKCISERTEPDTFILLGAVHTLRPRGNSVYARGSWETPLGEVNIDEDVADQLLKLLHEDMVEDTAAHAGEHSVEVQLPFIKYLRPDAKIVPVAVPPGDAYLTGRRIGEAVSKMGGKIVIVGTTDLTHYGDVYGFTPYGYGEGAKRRMKENDSRMIKLALDMKFSEVRKEAETNRNACGPGALAATVSAARAMGAEKGHLIEYKTSYDVMPEGEFEMAVGYAGIVF</sequence>
<dbReference type="InterPro" id="IPR002737">
    <property type="entry name" value="MEMO1_fam"/>
</dbReference>
<dbReference type="EMBL" id="OUUY01000116">
    <property type="protein sequence ID" value="SPQ01700.1"/>
    <property type="molecule type" value="Genomic_DNA"/>
</dbReference>
<evidence type="ECO:0000256" key="1">
    <source>
        <dbReference type="ARBA" id="ARBA00006315"/>
    </source>
</evidence>
<proteinExistence type="inferred from homology"/>
<accession>A0A2U3QK41</accession>
<gene>
    <name evidence="2" type="ORF">NBG4_670009</name>
</gene>
<dbReference type="Pfam" id="PF01875">
    <property type="entry name" value="Memo"/>
    <property type="match status" value="1"/>
</dbReference>
<dbReference type="CDD" id="cd07361">
    <property type="entry name" value="MEMO_like"/>
    <property type="match status" value="1"/>
</dbReference>
<name>A0A2U3QK41_9BACT</name>
<dbReference type="AlphaFoldDB" id="A0A2U3QK41"/>
<dbReference type="OrthoDB" id="9785549at2"/>
<comment type="similarity">
    <text evidence="1">Belongs to the MEMO1 family.</text>
</comment>
<dbReference type="Proteomes" id="UP000245125">
    <property type="component" value="Unassembled WGS sequence"/>
</dbReference>
<evidence type="ECO:0008006" key="4">
    <source>
        <dbReference type="Google" id="ProtNLM"/>
    </source>
</evidence>
<dbReference type="Gene3D" id="3.40.830.10">
    <property type="entry name" value="LigB-like"/>
    <property type="match status" value="1"/>
</dbReference>
<dbReference type="NCBIfam" id="TIGR04336">
    <property type="entry name" value="AmmeMemoSam_B"/>
    <property type="match status" value="1"/>
</dbReference>
<evidence type="ECO:0000313" key="2">
    <source>
        <dbReference type="EMBL" id="SPQ01700.1"/>
    </source>
</evidence>
<dbReference type="SUPFAM" id="SSF53213">
    <property type="entry name" value="LigB-like"/>
    <property type="match status" value="1"/>
</dbReference>
<dbReference type="PANTHER" id="PTHR11060">
    <property type="entry name" value="PROTEIN MEMO1"/>
    <property type="match status" value="1"/>
</dbReference>
<protein>
    <recommendedName>
        <fullName evidence="4">MEMO1 family protein</fullName>
    </recommendedName>
</protein>
<evidence type="ECO:0000313" key="3">
    <source>
        <dbReference type="Proteomes" id="UP000245125"/>
    </source>
</evidence>
<keyword evidence="3" id="KW-1185">Reference proteome</keyword>